<sequence length="72" mass="8175">MAIILSTGVYKTIGKGMFSTSPIHCTHVEFIFRSFLIKGAIYPAPLIKKLLKNKFMLMSPYNQQMKMYSVGL</sequence>
<gene>
    <name evidence="1" type="ORF">XELAEV_18030794mg</name>
</gene>
<protein>
    <submittedName>
        <fullName evidence="1">Uncharacterized protein</fullName>
    </submittedName>
</protein>
<evidence type="ECO:0000313" key="1">
    <source>
        <dbReference type="EMBL" id="OCT75610.1"/>
    </source>
</evidence>
<dbReference type="Proteomes" id="UP000694892">
    <property type="component" value="Chromosome 6L"/>
</dbReference>
<evidence type="ECO:0000313" key="2">
    <source>
        <dbReference type="Proteomes" id="UP000694892"/>
    </source>
</evidence>
<proteinExistence type="predicted"/>
<accession>A0A974CLD5</accession>
<dbReference type="EMBL" id="CM004476">
    <property type="protein sequence ID" value="OCT75610.1"/>
    <property type="molecule type" value="Genomic_DNA"/>
</dbReference>
<dbReference type="AlphaFoldDB" id="A0A974CLD5"/>
<name>A0A974CLD5_XENLA</name>
<organism evidence="1 2">
    <name type="scientific">Xenopus laevis</name>
    <name type="common">African clawed frog</name>
    <dbReference type="NCBI Taxonomy" id="8355"/>
    <lineage>
        <taxon>Eukaryota</taxon>
        <taxon>Metazoa</taxon>
        <taxon>Chordata</taxon>
        <taxon>Craniata</taxon>
        <taxon>Vertebrata</taxon>
        <taxon>Euteleostomi</taxon>
        <taxon>Amphibia</taxon>
        <taxon>Batrachia</taxon>
        <taxon>Anura</taxon>
        <taxon>Pipoidea</taxon>
        <taxon>Pipidae</taxon>
        <taxon>Xenopodinae</taxon>
        <taxon>Xenopus</taxon>
        <taxon>Xenopus</taxon>
    </lineage>
</organism>
<reference evidence="2" key="1">
    <citation type="journal article" date="2016" name="Nature">
        <title>Genome evolution in the allotetraploid frog Xenopus laevis.</title>
        <authorList>
            <person name="Session A.M."/>
            <person name="Uno Y."/>
            <person name="Kwon T."/>
            <person name="Chapman J.A."/>
            <person name="Toyoda A."/>
            <person name="Takahashi S."/>
            <person name="Fukui A."/>
            <person name="Hikosaka A."/>
            <person name="Suzuki A."/>
            <person name="Kondo M."/>
            <person name="van Heeringen S.J."/>
            <person name="Quigley I."/>
            <person name="Heinz S."/>
            <person name="Ogino H."/>
            <person name="Ochi H."/>
            <person name="Hellsten U."/>
            <person name="Lyons J.B."/>
            <person name="Simakov O."/>
            <person name="Putnam N."/>
            <person name="Stites J."/>
            <person name="Kuroki Y."/>
            <person name="Tanaka T."/>
            <person name="Michiue T."/>
            <person name="Watanabe M."/>
            <person name="Bogdanovic O."/>
            <person name="Lister R."/>
            <person name="Georgiou G."/>
            <person name="Paranjpe S.S."/>
            <person name="van Kruijsbergen I."/>
            <person name="Shu S."/>
            <person name="Carlson J."/>
            <person name="Kinoshita T."/>
            <person name="Ohta Y."/>
            <person name="Mawaribuchi S."/>
            <person name="Jenkins J."/>
            <person name="Grimwood J."/>
            <person name="Schmutz J."/>
            <person name="Mitros T."/>
            <person name="Mozaffari S.V."/>
            <person name="Suzuki Y."/>
            <person name="Haramoto Y."/>
            <person name="Yamamoto T.S."/>
            <person name="Takagi C."/>
            <person name="Heald R."/>
            <person name="Miller K."/>
            <person name="Haudenschild C."/>
            <person name="Kitzman J."/>
            <person name="Nakayama T."/>
            <person name="Izutsu Y."/>
            <person name="Robert J."/>
            <person name="Fortriede J."/>
            <person name="Burns K."/>
            <person name="Lotay V."/>
            <person name="Karimi K."/>
            <person name="Yasuoka Y."/>
            <person name="Dichmann D.S."/>
            <person name="Flajnik M.F."/>
            <person name="Houston D.W."/>
            <person name="Shendure J."/>
            <person name="DuPasquier L."/>
            <person name="Vize P.D."/>
            <person name="Zorn A.M."/>
            <person name="Ito M."/>
            <person name="Marcotte E.M."/>
            <person name="Wallingford J.B."/>
            <person name="Ito Y."/>
            <person name="Asashima M."/>
            <person name="Ueno N."/>
            <person name="Matsuda Y."/>
            <person name="Veenstra G.J."/>
            <person name="Fujiyama A."/>
            <person name="Harland R.M."/>
            <person name="Taira M."/>
            <person name="Rokhsar D.S."/>
        </authorList>
    </citation>
    <scope>NUCLEOTIDE SEQUENCE [LARGE SCALE GENOMIC DNA]</scope>
    <source>
        <strain evidence="2">J</strain>
    </source>
</reference>